<sequence length="629" mass="70858">MDEKAPTAHPSADTPPSVSAPNPANPPVPSTPVNYSRPLVSSNYSNNKRPTREEKGKDKEIIEGQEEQRQMENRPQHQQRDDDDGYDEDNEDDDDDEEWEDEEEDENDDNAEEEEEEEESDEEYTELFQVLANIARMKAFDERMNSEEGTGALGGVGGGLGKAGWYHGVRYLGMSEFLERFEEDEGGDEGSSGSRSEEQAGEEEHETGKNEGEEGRYKEKEKGTGDEEEKGKEEEDEKLEQKGKGKKDQEEDYVFVTAPGEETDSDDESWCFIEDSDEEKDRKNEKDKEDSEDNINDSRRDDKGNRIKNNNKNDDQDDHDFDNDEWHDCPHCHSCRRSFIDTTNTIAVHTITQTPTNPEIQPQPEEDEEYEEDEEEEEEEQSPLISPPLDIFQSSPTSFTIQLAIPGFKRRDISIAYDPNADVLTVSGVLYRNVDSGVDPDSSPSSSSSSSSLDSNSESERERETEAGVADGSSHTSGRLLNRASFQGSKSDFEADLELWLAYERKSRSSAVSHSSNSNSKSNSVPSVGNISKRSDDDDGFIITTTETNTSNNQLLSQFQSTSEERIPVGRFSKRVNFITDAPTPGNQQRKRGVDWKRIKAKLEDGILTVIVRLLLRGSQRVRGRKSEE</sequence>
<feature type="compositionally biased region" description="Low complexity" evidence="1">
    <location>
        <begin position="435"/>
        <end position="456"/>
    </location>
</feature>
<reference evidence="2" key="2">
    <citation type="submission" date="2023-06" db="EMBL/GenBank/DDBJ databases">
        <authorList>
            <consortium name="Lawrence Berkeley National Laboratory"/>
            <person name="Mondo S.J."/>
            <person name="Hensen N."/>
            <person name="Bonometti L."/>
            <person name="Westerberg I."/>
            <person name="Brannstrom I.O."/>
            <person name="Guillou S."/>
            <person name="Cros-Aarteil S."/>
            <person name="Calhoun S."/>
            <person name="Haridas S."/>
            <person name="Kuo A."/>
            <person name="Pangilinan J."/>
            <person name="Riley R."/>
            <person name="Labutti K."/>
            <person name="Andreopoulos B."/>
            <person name="Lipzen A."/>
            <person name="Chen C."/>
            <person name="Yanf M."/>
            <person name="Daum C."/>
            <person name="Ng V."/>
            <person name="Clum A."/>
            <person name="Steindorff A."/>
            <person name="Ohm R."/>
            <person name="Martin F."/>
            <person name="Silar P."/>
            <person name="Natvig D."/>
            <person name="Lalanne C."/>
            <person name="Gautier V."/>
            <person name="Ament-Velasquez S.L."/>
            <person name="Kruys A."/>
            <person name="Hutchinson M.I."/>
            <person name="Powell A.J."/>
            <person name="Barry K."/>
            <person name="Miller A.N."/>
            <person name="Grigoriev I.V."/>
            <person name="Debuchy R."/>
            <person name="Gladieux P."/>
            <person name="Thoren M.H."/>
            <person name="Johannesson H."/>
        </authorList>
    </citation>
    <scope>NUCLEOTIDE SEQUENCE</scope>
    <source>
        <strain evidence="2">CBS 626.80</strain>
    </source>
</reference>
<feature type="compositionally biased region" description="Low complexity" evidence="1">
    <location>
        <begin position="510"/>
        <end position="528"/>
    </location>
</feature>
<feature type="compositionally biased region" description="Polar residues" evidence="1">
    <location>
        <begin position="39"/>
        <end position="48"/>
    </location>
</feature>
<keyword evidence="3" id="KW-1185">Reference proteome</keyword>
<feature type="compositionally biased region" description="Polar residues" evidence="1">
    <location>
        <begin position="350"/>
        <end position="360"/>
    </location>
</feature>
<dbReference type="EMBL" id="MU859169">
    <property type="protein sequence ID" value="KAK3950695.1"/>
    <property type="molecule type" value="Genomic_DNA"/>
</dbReference>
<dbReference type="AlphaFoldDB" id="A0AAN6NRD9"/>
<feature type="region of interest" description="Disordered" evidence="1">
    <location>
        <begin position="180"/>
        <end position="327"/>
    </location>
</feature>
<proteinExistence type="predicted"/>
<dbReference type="InterPro" id="IPR008978">
    <property type="entry name" value="HSP20-like_chaperone"/>
</dbReference>
<feature type="region of interest" description="Disordered" evidence="1">
    <location>
        <begin position="510"/>
        <end position="537"/>
    </location>
</feature>
<feature type="compositionally biased region" description="Basic and acidic residues" evidence="1">
    <location>
        <begin position="279"/>
        <end position="289"/>
    </location>
</feature>
<gene>
    <name evidence="2" type="ORF">QBC32DRAFT_264085</name>
</gene>
<feature type="compositionally biased region" description="Basic and acidic residues" evidence="1">
    <location>
        <begin position="206"/>
        <end position="249"/>
    </location>
</feature>
<feature type="region of interest" description="Disordered" evidence="1">
    <location>
        <begin position="1"/>
        <end position="125"/>
    </location>
</feature>
<feature type="compositionally biased region" description="Acidic residues" evidence="1">
    <location>
        <begin position="81"/>
        <end position="125"/>
    </location>
</feature>
<dbReference type="Gene3D" id="2.60.40.790">
    <property type="match status" value="1"/>
</dbReference>
<feature type="region of interest" description="Disordered" evidence="1">
    <location>
        <begin position="435"/>
        <end position="479"/>
    </location>
</feature>
<evidence type="ECO:0000313" key="2">
    <source>
        <dbReference type="EMBL" id="KAK3950695.1"/>
    </source>
</evidence>
<feature type="compositionally biased region" description="Basic and acidic residues" evidence="1">
    <location>
        <begin position="296"/>
        <end position="305"/>
    </location>
</feature>
<feature type="compositionally biased region" description="Basic and acidic residues" evidence="1">
    <location>
        <begin position="50"/>
        <end position="80"/>
    </location>
</feature>
<name>A0AAN6NRD9_9PEZI</name>
<dbReference type="Proteomes" id="UP001303222">
    <property type="component" value="Unassembled WGS sequence"/>
</dbReference>
<protein>
    <recommendedName>
        <fullName evidence="4">SHSP domain-containing protein</fullName>
    </recommendedName>
</protein>
<reference evidence="2" key="1">
    <citation type="journal article" date="2023" name="Mol. Phylogenet. Evol.">
        <title>Genome-scale phylogeny and comparative genomics of the fungal order Sordariales.</title>
        <authorList>
            <person name="Hensen N."/>
            <person name="Bonometti L."/>
            <person name="Westerberg I."/>
            <person name="Brannstrom I.O."/>
            <person name="Guillou S."/>
            <person name="Cros-Aarteil S."/>
            <person name="Calhoun S."/>
            <person name="Haridas S."/>
            <person name="Kuo A."/>
            <person name="Mondo S."/>
            <person name="Pangilinan J."/>
            <person name="Riley R."/>
            <person name="LaButti K."/>
            <person name="Andreopoulos B."/>
            <person name="Lipzen A."/>
            <person name="Chen C."/>
            <person name="Yan M."/>
            <person name="Daum C."/>
            <person name="Ng V."/>
            <person name="Clum A."/>
            <person name="Steindorff A."/>
            <person name="Ohm R.A."/>
            <person name="Martin F."/>
            <person name="Silar P."/>
            <person name="Natvig D.O."/>
            <person name="Lalanne C."/>
            <person name="Gautier V."/>
            <person name="Ament-Velasquez S.L."/>
            <person name="Kruys A."/>
            <person name="Hutchinson M.I."/>
            <person name="Powell A.J."/>
            <person name="Barry K."/>
            <person name="Miller A.N."/>
            <person name="Grigoriev I.V."/>
            <person name="Debuchy R."/>
            <person name="Gladieux P."/>
            <person name="Hiltunen Thoren M."/>
            <person name="Johannesson H."/>
        </authorList>
    </citation>
    <scope>NUCLEOTIDE SEQUENCE</scope>
    <source>
        <strain evidence="2">CBS 626.80</strain>
    </source>
</reference>
<evidence type="ECO:0000313" key="3">
    <source>
        <dbReference type="Proteomes" id="UP001303222"/>
    </source>
</evidence>
<feature type="compositionally biased region" description="Acidic residues" evidence="1">
    <location>
        <begin position="364"/>
        <end position="381"/>
    </location>
</feature>
<accession>A0AAN6NRD9</accession>
<feature type="region of interest" description="Disordered" evidence="1">
    <location>
        <begin position="350"/>
        <end position="391"/>
    </location>
</feature>
<evidence type="ECO:0008006" key="4">
    <source>
        <dbReference type="Google" id="ProtNLM"/>
    </source>
</evidence>
<evidence type="ECO:0000256" key="1">
    <source>
        <dbReference type="SAM" id="MobiDB-lite"/>
    </source>
</evidence>
<organism evidence="2 3">
    <name type="scientific">Pseudoneurospora amorphoporcata</name>
    <dbReference type="NCBI Taxonomy" id="241081"/>
    <lineage>
        <taxon>Eukaryota</taxon>
        <taxon>Fungi</taxon>
        <taxon>Dikarya</taxon>
        <taxon>Ascomycota</taxon>
        <taxon>Pezizomycotina</taxon>
        <taxon>Sordariomycetes</taxon>
        <taxon>Sordariomycetidae</taxon>
        <taxon>Sordariales</taxon>
        <taxon>Sordariaceae</taxon>
        <taxon>Pseudoneurospora</taxon>
    </lineage>
</organism>
<comment type="caution">
    <text evidence="2">The sequence shown here is derived from an EMBL/GenBank/DDBJ whole genome shotgun (WGS) entry which is preliminary data.</text>
</comment>
<feature type="compositionally biased region" description="Acidic residues" evidence="1">
    <location>
        <begin position="261"/>
        <end position="278"/>
    </location>
</feature>